<evidence type="ECO:0000256" key="1">
    <source>
        <dbReference type="SAM" id="MobiDB-lite"/>
    </source>
</evidence>
<sequence length="98" mass="11307">MVLPLDTAPTISLWFLRNQFSDGEEQTSNKMPFGQKSRPGERRSQRWPFSNITQEFGNFVFPIREHVSASRQDPNGVFLAQAPVLSEFLFSRDFKKSP</sequence>
<accession>A0A450V718</accession>
<proteinExistence type="predicted"/>
<dbReference type="EMBL" id="CAADFH010000120">
    <property type="protein sequence ID" value="VFK00612.1"/>
    <property type="molecule type" value="Genomic_DNA"/>
</dbReference>
<dbReference type="AlphaFoldDB" id="A0A450V718"/>
<organism evidence="2">
    <name type="scientific">Candidatus Kentrum sp. LFY</name>
    <dbReference type="NCBI Taxonomy" id="2126342"/>
    <lineage>
        <taxon>Bacteria</taxon>
        <taxon>Pseudomonadati</taxon>
        <taxon>Pseudomonadota</taxon>
        <taxon>Gammaproteobacteria</taxon>
        <taxon>Candidatus Kentrum</taxon>
    </lineage>
</organism>
<reference evidence="2" key="1">
    <citation type="submission" date="2019-02" db="EMBL/GenBank/DDBJ databases">
        <authorList>
            <person name="Gruber-Vodicka R. H."/>
            <person name="Seah K. B. B."/>
        </authorList>
    </citation>
    <scope>NUCLEOTIDE SEQUENCE</scope>
    <source>
        <strain evidence="2">BECK_M6</strain>
    </source>
</reference>
<feature type="region of interest" description="Disordered" evidence="1">
    <location>
        <begin position="24"/>
        <end position="46"/>
    </location>
</feature>
<name>A0A450V718_9GAMM</name>
<evidence type="ECO:0000313" key="2">
    <source>
        <dbReference type="EMBL" id="VFK00612.1"/>
    </source>
</evidence>
<gene>
    <name evidence="2" type="ORF">BECKLFY1418A_GA0070994_112012</name>
</gene>
<protein>
    <submittedName>
        <fullName evidence="2">Uncharacterized protein</fullName>
    </submittedName>
</protein>